<evidence type="ECO:0000313" key="2">
    <source>
        <dbReference type="Proteomes" id="UP000789738"/>
    </source>
</evidence>
<organism evidence="1 2">
    <name type="scientific">Clostridium neonatale</name>
    <dbReference type="NCBI Taxonomy" id="137838"/>
    <lineage>
        <taxon>Bacteria</taxon>
        <taxon>Bacillati</taxon>
        <taxon>Bacillota</taxon>
        <taxon>Clostridia</taxon>
        <taxon>Eubacteriales</taxon>
        <taxon>Clostridiaceae</taxon>
        <taxon>Clostridium</taxon>
    </lineage>
</organism>
<sequence>MEEDTSKHLILMYPLSHYLCCAIPTERTLFKELEISFEEKIITTNNVIRIIAIIILKFV</sequence>
<comment type="caution">
    <text evidence="1">The sequence shown here is derived from an EMBL/GenBank/DDBJ whole genome shotgun (WGS) entry which is preliminary data.</text>
</comment>
<reference evidence="1" key="1">
    <citation type="submission" date="2021-10" db="EMBL/GenBank/DDBJ databases">
        <authorList>
            <person name="Mesa V."/>
        </authorList>
    </citation>
    <scope>NUCLEOTIDE SEQUENCE</scope>
    <source>
        <strain evidence="1">CC3_PB</strain>
    </source>
</reference>
<dbReference type="Proteomes" id="UP000789738">
    <property type="component" value="Unassembled WGS sequence"/>
</dbReference>
<dbReference type="EMBL" id="CAKJVE010000004">
    <property type="protein sequence ID" value="CAG9707288.1"/>
    <property type="molecule type" value="Genomic_DNA"/>
</dbReference>
<protein>
    <submittedName>
        <fullName evidence="1">Uncharacterized protein</fullName>
    </submittedName>
</protein>
<gene>
    <name evidence="1" type="ORF">CNEO_42941</name>
</gene>
<dbReference type="AlphaFoldDB" id="A0AA86MKA2"/>
<evidence type="ECO:0000313" key="1">
    <source>
        <dbReference type="EMBL" id="CAG9707288.1"/>
    </source>
</evidence>
<accession>A0AA86MKA2</accession>
<proteinExistence type="predicted"/>
<name>A0AA86MKA2_9CLOT</name>